<reference evidence="5" key="1">
    <citation type="submission" date="2019-02" db="EMBL/GenBank/DDBJ databases">
        <title>Isolation and identification of novel species under the genus Muribaculum.</title>
        <authorList>
            <person name="Miyake S."/>
            <person name="Ding Y."/>
            <person name="Low A."/>
            <person name="Soh M."/>
            <person name="Seedorf H."/>
        </authorList>
    </citation>
    <scope>NUCLEOTIDE SEQUENCE [LARGE SCALE GENOMIC DNA]</scope>
    <source>
        <strain evidence="5">H5</strain>
    </source>
</reference>
<evidence type="ECO:0000313" key="4">
    <source>
        <dbReference type="EMBL" id="QCD42171.1"/>
    </source>
</evidence>
<dbReference type="PANTHER" id="PTHR11022">
    <property type="entry name" value="PEPTIDOGLYCAN RECOGNITION PROTEIN"/>
    <property type="match status" value="1"/>
</dbReference>
<comment type="similarity">
    <text evidence="1">Belongs to the N-acetylmuramoyl-L-alanine amidase 2 family.</text>
</comment>
<organism evidence="4 5">
    <name type="scientific">Duncaniella dubosii</name>
    <dbReference type="NCBI Taxonomy" id="2518971"/>
    <lineage>
        <taxon>Bacteria</taxon>
        <taxon>Pseudomonadati</taxon>
        <taxon>Bacteroidota</taxon>
        <taxon>Bacteroidia</taxon>
        <taxon>Bacteroidales</taxon>
        <taxon>Muribaculaceae</taxon>
        <taxon>Duncaniella</taxon>
    </lineage>
</organism>
<dbReference type="SUPFAM" id="SSF55846">
    <property type="entry name" value="N-acetylmuramoyl-L-alanine amidase-like"/>
    <property type="match status" value="1"/>
</dbReference>
<dbReference type="GO" id="GO:0009253">
    <property type="term" value="P:peptidoglycan catabolic process"/>
    <property type="evidence" value="ECO:0007669"/>
    <property type="project" value="InterPro"/>
</dbReference>
<keyword evidence="5" id="KW-1185">Reference proteome</keyword>
<evidence type="ECO:0000259" key="2">
    <source>
        <dbReference type="SMART" id="SM00644"/>
    </source>
</evidence>
<dbReference type="InterPro" id="IPR002477">
    <property type="entry name" value="Peptidoglycan-bd-like"/>
</dbReference>
<sequence>MQTLRLGSRGQDVRTLQSSLALIADGIFGPVTEEAVRTYQFSQGLEADGIVGPKTWSALGIAPYRRSITKIILHCTATPEGQDFTVEQIRQWHLAQGFSDIGYHYVISRDGTVHPGRPESVVGAHCLGQNACSIGISYIGGCATDGVTPKDTRTPAQKKSLHDLVASLQLRYPGATIHCHHEFANKACPSFKLCDF</sequence>
<name>A0A4P7W2J2_9BACT</name>
<feature type="domain" description="N-acetylmuramoyl-L-alanine amidase" evidence="2">
    <location>
        <begin position="57"/>
        <end position="190"/>
    </location>
</feature>
<dbReference type="InterPro" id="IPR015510">
    <property type="entry name" value="PGRP"/>
</dbReference>
<dbReference type="InterPro" id="IPR036505">
    <property type="entry name" value="Amidase/PGRP_sf"/>
</dbReference>
<dbReference type="AlphaFoldDB" id="A0A4P7W2J2"/>
<dbReference type="KEGG" id="ddb:E7747_07725"/>
<accession>A0A4P7W2J2</accession>
<dbReference type="InterPro" id="IPR002502">
    <property type="entry name" value="Amidase_domain"/>
</dbReference>
<dbReference type="SMART" id="SM00644">
    <property type="entry name" value="Ami_2"/>
    <property type="match status" value="1"/>
</dbReference>
<evidence type="ECO:0008006" key="6">
    <source>
        <dbReference type="Google" id="ProtNLM"/>
    </source>
</evidence>
<protein>
    <recommendedName>
        <fullName evidence="6">N-acetylmuramoyl-L-alanine amidase</fullName>
    </recommendedName>
</protein>
<dbReference type="Pfam" id="PF01471">
    <property type="entry name" value="PG_binding_1"/>
    <property type="match status" value="1"/>
</dbReference>
<dbReference type="InterPro" id="IPR006619">
    <property type="entry name" value="PGRP_domain_met/bac"/>
</dbReference>
<proteinExistence type="inferred from homology"/>
<dbReference type="CDD" id="cd06583">
    <property type="entry name" value="PGRP"/>
    <property type="match status" value="1"/>
</dbReference>
<evidence type="ECO:0000313" key="5">
    <source>
        <dbReference type="Proteomes" id="UP000297149"/>
    </source>
</evidence>
<dbReference type="SMART" id="SM00701">
    <property type="entry name" value="PGRP"/>
    <property type="match status" value="1"/>
</dbReference>
<dbReference type="GO" id="GO:0008270">
    <property type="term" value="F:zinc ion binding"/>
    <property type="evidence" value="ECO:0007669"/>
    <property type="project" value="InterPro"/>
</dbReference>
<dbReference type="InterPro" id="IPR036365">
    <property type="entry name" value="PGBD-like_sf"/>
</dbReference>
<dbReference type="GO" id="GO:0008745">
    <property type="term" value="F:N-acetylmuramoyl-L-alanine amidase activity"/>
    <property type="evidence" value="ECO:0007669"/>
    <property type="project" value="InterPro"/>
</dbReference>
<dbReference type="Gene3D" id="3.40.80.10">
    <property type="entry name" value="Peptidoglycan recognition protein-like"/>
    <property type="match status" value="1"/>
</dbReference>
<dbReference type="PANTHER" id="PTHR11022:SF41">
    <property type="entry name" value="PEPTIDOGLYCAN-RECOGNITION PROTEIN LC-RELATED"/>
    <property type="match status" value="1"/>
</dbReference>
<dbReference type="SUPFAM" id="SSF47090">
    <property type="entry name" value="PGBD-like"/>
    <property type="match status" value="1"/>
</dbReference>
<dbReference type="RefSeq" id="WP_136415180.1">
    <property type="nucleotide sequence ID" value="NZ_CAXHQF010000003.1"/>
</dbReference>
<dbReference type="Pfam" id="PF01510">
    <property type="entry name" value="Amidase_2"/>
    <property type="match status" value="1"/>
</dbReference>
<dbReference type="Proteomes" id="UP000297149">
    <property type="component" value="Chromosome"/>
</dbReference>
<feature type="domain" description="Peptidoglycan recognition protein family" evidence="3">
    <location>
        <begin position="48"/>
        <end position="177"/>
    </location>
</feature>
<evidence type="ECO:0000256" key="1">
    <source>
        <dbReference type="ARBA" id="ARBA00007553"/>
    </source>
</evidence>
<gene>
    <name evidence="4" type="ORF">E7747_07725</name>
</gene>
<dbReference type="InterPro" id="IPR036366">
    <property type="entry name" value="PGBDSf"/>
</dbReference>
<dbReference type="Gene3D" id="1.10.101.10">
    <property type="entry name" value="PGBD-like superfamily/PGBD"/>
    <property type="match status" value="1"/>
</dbReference>
<dbReference type="EMBL" id="CP039396">
    <property type="protein sequence ID" value="QCD42171.1"/>
    <property type="molecule type" value="Genomic_DNA"/>
</dbReference>
<evidence type="ECO:0000259" key="3">
    <source>
        <dbReference type="SMART" id="SM00701"/>
    </source>
</evidence>